<dbReference type="EMBL" id="CM046391">
    <property type="protein sequence ID" value="KAI8558112.1"/>
    <property type="molecule type" value="Genomic_DNA"/>
</dbReference>
<proteinExistence type="predicted"/>
<keyword evidence="2" id="KW-1185">Reference proteome</keyword>
<accession>A0ACC0NXM7</accession>
<reference evidence="1" key="1">
    <citation type="submission" date="2022-02" db="EMBL/GenBank/DDBJ databases">
        <title>Plant Genome Project.</title>
        <authorList>
            <person name="Zhang R.-G."/>
        </authorList>
    </citation>
    <scope>NUCLEOTIDE SEQUENCE</scope>
    <source>
        <strain evidence="1">AT1</strain>
    </source>
</reference>
<name>A0ACC0NXM7_RHOML</name>
<organism evidence="1 2">
    <name type="scientific">Rhododendron molle</name>
    <name type="common">Chinese azalea</name>
    <name type="synonym">Azalea mollis</name>
    <dbReference type="NCBI Taxonomy" id="49168"/>
    <lineage>
        <taxon>Eukaryota</taxon>
        <taxon>Viridiplantae</taxon>
        <taxon>Streptophyta</taxon>
        <taxon>Embryophyta</taxon>
        <taxon>Tracheophyta</taxon>
        <taxon>Spermatophyta</taxon>
        <taxon>Magnoliopsida</taxon>
        <taxon>eudicotyledons</taxon>
        <taxon>Gunneridae</taxon>
        <taxon>Pentapetalae</taxon>
        <taxon>asterids</taxon>
        <taxon>Ericales</taxon>
        <taxon>Ericaceae</taxon>
        <taxon>Ericoideae</taxon>
        <taxon>Rhodoreae</taxon>
        <taxon>Rhododendron</taxon>
    </lineage>
</organism>
<evidence type="ECO:0000313" key="2">
    <source>
        <dbReference type="Proteomes" id="UP001062846"/>
    </source>
</evidence>
<comment type="caution">
    <text evidence="1">The sequence shown here is derived from an EMBL/GenBank/DDBJ whole genome shotgun (WGS) entry which is preliminary data.</text>
</comment>
<evidence type="ECO:0000313" key="1">
    <source>
        <dbReference type="EMBL" id="KAI8558112.1"/>
    </source>
</evidence>
<protein>
    <submittedName>
        <fullName evidence="1">Uncharacterized protein</fullName>
    </submittedName>
</protein>
<sequence length="156" mass="18002">MGDTTVDFFQETLKQLITSSKLGITIDEKRQLQSLQEEIKYLRGFLKVTEKKRNEHSKLMELVMQIRDVVFEAENIIELFVDCNFKRPYQLLQVDHPSLDLESVKKKIKTLMAVVKRIYDMKMYDINGVAAKIPNHSSTGSEVSVMSGSYENNILP</sequence>
<dbReference type="Proteomes" id="UP001062846">
    <property type="component" value="Chromosome 4"/>
</dbReference>
<gene>
    <name evidence="1" type="ORF">RHMOL_Rhmol04G0063700</name>
</gene>